<comment type="similarity">
    <text evidence="1">Belongs to the sigma-70 factor family. ECF subfamily.</text>
</comment>
<keyword evidence="2" id="KW-0805">Transcription regulation</keyword>
<evidence type="ECO:0000313" key="9">
    <source>
        <dbReference type="EMBL" id="MFC4242677.1"/>
    </source>
</evidence>
<feature type="compositionally biased region" description="Basic and acidic residues" evidence="6">
    <location>
        <begin position="181"/>
        <end position="200"/>
    </location>
</feature>
<dbReference type="RefSeq" id="WP_390227559.1">
    <property type="nucleotide sequence ID" value="NZ_JBHSCN010000003.1"/>
</dbReference>
<evidence type="ECO:0000259" key="7">
    <source>
        <dbReference type="Pfam" id="PF04542"/>
    </source>
</evidence>
<dbReference type="NCBIfam" id="TIGR02937">
    <property type="entry name" value="sigma70-ECF"/>
    <property type="match status" value="1"/>
</dbReference>
<accession>A0ABV8Q2L4</accession>
<dbReference type="SUPFAM" id="SSF88946">
    <property type="entry name" value="Sigma2 domain of RNA polymerase sigma factors"/>
    <property type="match status" value="1"/>
</dbReference>
<evidence type="ECO:0000256" key="5">
    <source>
        <dbReference type="ARBA" id="ARBA00023163"/>
    </source>
</evidence>
<feature type="domain" description="RNA polymerase sigma-70 region 2" evidence="7">
    <location>
        <begin position="21"/>
        <end position="89"/>
    </location>
</feature>
<gene>
    <name evidence="9" type="ORF">ACFOYW_04765</name>
</gene>
<keyword evidence="10" id="KW-1185">Reference proteome</keyword>
<dbReference type="Gene3D" id="1.10.1740.10">
    <property type="match status" value="1"/>
</dbReference>
<dbReference type="InterPro" id="IPR039425">
    <property type="entry name" value="RNA_pol_sigma-70-like"/>
</dbReference>
<dbReference type="Pfam" id="PF08281">
    <property type="entry name" value="Sigma70_r4_2"/>
    <property type="match status" value="1"/>
</dbReference>
<dbReference type="Proteomes" id="UP001595900">
    <property type="component" value="Unassembled WGS sequence"/>
</dbReference>
<feature type="domain" description="RNA polymerase sigma factor 70 region 4 type 2" evidence="8">
    <location>
        <begin position="122"/>
        <end position="173"/>
    </location>
</feature>
<keyword evidence="3" id="KW-0731">Sigma factor</keyword>
<name>A0ABV8Q2L4_9MICO</name>
<dbReference type="InterPro" id="IPR013324">
    <property type="entry name" value="RNA_pol_sigma_r3/r4-like"/>
</dbReference>
<evidence type="ECO:0000256" key="2">
    <source>
        <dbReference type="ARBA" id="ARBA00023015"/>
    </source>
</evidence>
<organism evidence="9 10">
    <name type="scientific">Gryllotalpicola reticulitermitis</name>
    <dbReference type="NCBI Taxonomy" id="1184153"/>
    <lineage>
        <taxon>Bacteria</taxon>
        <taxon>Bacillati</taxon>
        <taxon>Actinomycetota</taxon>
        <taxon>Actinomycetes</taxon>
        <taxon>Micrococcales</taxon>
        <taxon>Microbacteriaceae</taxon>
        <taxon>Gryllotalpicola</taxon>
    </lineage>
</organism>
<proteinExistence type="inferred from homology"/>
<dbReference type="InterPro" id="IPR013249">
    <property type="entry name" value="RNA_pol_sigma70_r4_t2"/>
</dbReference>
<evidence type="ECO:0000256" key="4">
    <source>
        <dbReference type="ARBA" id="ARBA00023125"/>
    </source>
</evidence>
<dbReference type="SUPFAM" id="SSF88659">
    <property type="entry name" value="Sigma3 and sigma4 domains of RNA polymerase sigma factors"/>
    <property type="match status" value="1"/>
</dbReference>
<evidence type="ECO:0000256" key="1">
    <source>
        <dbReference type="ARBA" id="ARBA00010641"/>
    </source>
</evidence>
<dbReference type="PANTHER" id="PTHR43133">
    <property type="entry name" value="RNA POLYMERASE ECF-TYPE SIGMA FACTO"/>
    <property type="match status" value="1"/>
</dbReference>
<keyword evidence="4" id="KW-0238">DNA-binding</keyword>
<keyword evidence="5" id="KW-0804">Transcription</keyword>
<dbReference type="InterPro" id="IPR036388">
    <property type="entry name" value="WH-like_DNA-bd_sf"/>
</dbReference>
<dbReference type="InterPro" id="IPR007627">
    <property type="entry name" value="RNA_pol_sigma70_r2"/>
</dbReference>
<dbReference type="Pfam" id="PF04542">
    <property type="entry name" value="Sigma70_r2"/>
    <property type="match status" value="1"/>
</dbReference>
<reference evidence="10" key="1">
    <citation type="journal article" date="2019" name="Int. J. Syst. Evol. Microbiol.">
        <title>The Global Catalogue of Microorganisms (GCM) 10K type strain sequencing project: providing services to taxonomists for standard genome sequencing and annotation.</title>
        <authorList>
            <consortium name="The Broad Institute Genomics Platform"/>
            <consortium name="The Broad Institute Genome Sequencing Center for Infectious Disease"/>
            <person name="Wu L."/>
            <person name="Ma J."/>
        </authorList>
    </citation>
    <scope>NUCLEOTIDE SEQUENCE [LARGE SCALE GENOMIC DNA]</scope>
    <source>
        <strain evidence="10">CGMCC 1.10363</strain>
    </source>
</reference>
<comment type="caution">
    <text evidence="9">The sequence shown here is derived from an EMBL/GenBank/DDBJ whole genome shotgun (WGS) entry which is preliminary data.</text>
</comment>
<dbReference type="EMBL" id="JBHSCN010000003">
    <property type="protein sequence ID" value="MFC4242677.1"/>
    <property type="molecule type" value="Genomic_DNA"/>
</dbReference>
<evidence type="ECO:0000256" key="3">
    <source>
        <dbReference type="ARBA" id="ARBA00023082"/>
    </source>
</evidence>
<evidence type="ECO:0000313" key="10">
    <source>
        <dbReference type="Proteomes" id="UP001595900"/>
    </source>
</evidence>
<evidence type="ECO:0000259" key="8">
    <source>
        <dbReference type="Pfam" id="PF08281"/>
    </source>
</evidence>
<dbReference type="InterPro" id="IPR014284">
    <property type="entry name" value="RNA_pol_sigma-70_dom"/>
</dbReference>
<dbReference type="PANTHER" id="PTHR43133:SF8">
    <property type="entry name" value="RNA POLYMERASE SIGMA FACTOR HI_1459-RELATED"/>
    <property type="match status" value="1"/>
</dbReference>
<dbReference type="InterPro" id="IPR013325">
    <property type="entry name" value="RNA_pol_sigma_r2"/>
</dbReference>
<sequence length="200" mass="21911">MNSDSEIVLRSLSEPAVFGALYERYADLVYRYTTSRVGQTFADDVTSETFLVAFQRRRAFDPERGQVSAWLMGIATTLMKKHAREEARTIRSAAAELAAASVPTDVFEQLGTRLDAAALVGRIADALARLPAKYRDVLLLHAWADLDYPGIAQALDIPVGTVASRLNRARTTLRAVAEAGSPRDAEVEHGRVDARAQHAQ</sequence>
<dbReference type="Gene3D" id="1.10.10.10">
    <property type="entry name" value="Winged helix-like DNA-binding domain superfamily/Winged helix DNA-binding domain"/>
    <property type="match status" value="1"/>
</dbReference>
<protein>
    <submittedName>
        <fullName evidence="9">RNA polymerase sigma factor</fullName>
    </submittedName>
</protein>
<evidence type="ECO:0000256" key="6">
    <source>
        <dbReference type="SAM" id="MobiDB-lite"/>
    </source>
</evidence>
<feature type="region of interest" description="Disordered" evidence="6">
    <location>
        <begin position="180"/>
        <end position="200"/>
    </location>
</feature>
<dbReference type="CDD" id="cd06171">
    <property type="entry name" value="Sigma70_r4"/>
    <property type="match status" value="1"/>
</dbReference>